<dbReference type="PRINTS" id="PR00080">
    <property type="entry name" value="SDRFAMILY"/>
</dbReference>
<evidence type="ECO:0000256" key="2">
    <source>
        <dbReference type="ARBA" id="ARBA00023002"/>
    </source>
</evidence>
<dbReference type="AlphaFoldDB" id="A0AAP2Z348"/>
<dbReference type="GO" id="GO:0006633">
    <property type="term" value="P:fatty acid biosynthetic process"/>
    <property type="evidence" value="ECO:0007669"/>
    <property type="project" value="TreeGrafter"/>
</dbReference>
<evidence type="ECO:0000313" key="3">
    <source>
        <dbReference type="EMBL" id="MCU4744000.1"/>
    </source>
</evidence>
<reference evidence="3" key="1">
    <citation type="submission" date="2022-09" db="EMBL/GenBank/DDBJ databases">
        <title>Enrichment on poylsaccharides allowed isolation of novel metabolic and taxonomic groups of Haloarchaea.</title>
        <authorList>
            <person name="Sorokin D.Y."/>
            <person name="Elcheninov A.G."/>
            <person name="Khizhniak T.V."/>
            <person name="Kolganova T.V."/>
            <person name="Kublanov I.V."/>
        </authorList>
    </citation>
    <scope>NUCLEOTIDE SEQUENCE</scope>
    <source>
        <strain evidence="3">AArc-xg1-1</strain>
    </source>
</reference>
<name>A0AAP2Z348_9EURY</name>
<dbReference type="InterPro" id="IPR036291">
    <property type="entry name" value="NAD(P)-bd_dom_sf"/>
</dbReference>
<dbReference type="InterPro" id="IPR002347">
    <property type="entry name" value="SDR_fam"/>
</dbReference>
<organism evidence="3 4">
    <name type="scientific">Natronoglomus mannanivorans</name>
    <dbReference type="NCBI Taxonomy" id="2979990"/>
    <lineage>
        <taxon>Archaea</taxon>
        <taxon>Methanobacteriati</taxon>
        <taxon>Methanobacteriota</taxon>
        <taxon>Stenosarchaea group</taxon>
        <taxon>Halobacteria</taxon>
        <taxon>Halobacteriales</taxon>
        <taxon>Natrialbaceae</taxon>
        <taxon>Natronoglomus</taxon>
    </lineage>
</organism>
<dbReference type="NCBIfam" id="NF005559">
    <property type="entry name" value="PRK07231.1"/>
    <property type="match status" value="1"/>
</dbReference>
<dbReference type="PANTHER" id="PTHR42760:SF133">
    <property type="entry name" value="3-OXOACYL-[ACYL-CARRIER-PROTEIN] REDUCTASE"/>
    <property type="match status" value="1"/>
</dbReference>
<accession>A0AAP2Z348</accession>
<dbReference type="RefSeq" id="WP_338005809.1">
    <property type="nucleotide sequence ID" value="NZ_JAOPKA010000020.1"/>
</dbReference>
<dbReference type="EMBL" id="JAOPKA010000020">
    <property type="protein sequence ID" value="MCU4744000.1"/>
    <property type="molecule type" value="Genomic_DNA"/>
</dbReference>
<sequence length="264" mass="28082">MTRVNSDQHEGRTVIVTGGSSGIGRGIALSFAQAGSNVVVADVDREPKRGKRYETDVTRPTDEVAREDHGVEASFVECDVSDPDAVEAMVETTVEEYGSIDVLVNNAGIYIPGDSQEITVEDWNRVIGVDLDGAFYCAKFAIPHLVESEGSILNIGSVNSAEGGGGPPYASAKAAVVNLTRDLAVELGEEGVNVNAICPGFIETAIQDYQTDESLEEQLEHTLVPRAGRPEDIGNVAVFLASEEASFVHGEEIYVDGGWTAHSL</sequence>
<dbReference type="SUPFAM" id="SSF51735">
    <property type="entry name" value="NAD(P)-binding Rossmann-fold domains"/>
    <property type="match status" value="1"/>
</dbReference>
<keyword evidence="2" id="KW-0560">Oxidoreductase</keyword>
<dbReference type="Gene3D" id="3.40.50.720">
    <property type="entry name" value="NAD(P)-binding Rossmann-like Domain"/>
    <property type="match status" value="1"/>
</dbReference>
<evidence type="ECO:0000313" key="4">
    <source>
        <dbReference type="Proteomes" id="UP001321018"/>
    </source>
</evidence>
<comment type="similarity">
    <text evidence="1">Belongs to the short-chain dehydrogenases/reductases (SDR) family.</text>
</comment>
<comment type="caution">
    <text evidence="3">The sequence shown here is derived from an EMBL/GenBank/DDBJ whole genome shotgun (WGS) entry which is preliminary data.</text>
</comment>
<dbReference type="CDD" id="cd05233">
    <property type="entry name" value="SDR_c"/>
    <property type="match status" value="1"/>
</dbReference>
<dbReference type="PRINTS" id="PR00081">
    <property type="entry name" value="GDHRDH"/>
</dbReference>
<dbReference type="GO" id="GO:0016616">
    <property type="term" value="F:oxidoreductase activity, acting on the CH-OH group of donors, NAD or NADP as acceptor"/>
    <property type="evidence" value="ECO:0007669"/>
    <property type="project" value="TreeGrafter"/>
</dbReference>
<dbReference type="Proteomes" id="UP001321018">
    <property type="component" value="Unassembled WGS sequence"/>
</dbReference>
<dbReference type="FunFam" id="3.40.50.720:FF:000084">
    <property type="entry name" value="Short-chain dehydrogenase reductase"/>
    <property type="match status" value="1"/>
</dbReference>
<dbReference type="PANTHER" id="PTHR42760">
    <property type="entry name" value="SHORT-CHAIN DEHYDROGENASES/REDUCTASES FAMILY MEMBER"/>
    <property type="match status" value="1"/>
</dbReference>
<proteinExistence type="inferred from homology"/>
<gene>
    <name evidence="3" type="ORF">OB960_21705</name>
</gene>
<evidence type="ECO:0000256" key="1">
    <source>
        <dbReference type="ARBA" id="ARBA00006484"/>
    </source>
</evidence>
<dbReference type="Pfam" id="PF13561">
    <property type="entry name" value="adh_short_C2"/>
    <property type="match status" value="1"/>
</dbReference>
<protein>
    <submittedName>
        <fullName evidence="3">SDR family oxidoreductase</fullName>
    </submittedName>
</protein>
<dbReference type="GO" id="GO:0048038">
    <property type="term" value="F:quinone binding"/>
    <property type="evidence" value="ECO:0007669"/>
    <property type="project" value="TreeGrafter"/>
</dbReference>